<name>A0A1T3NQK6_9ACTN</name>
<dbReference type="InterPro" id="IPR036390">
    <property type="entry name" value="WH_DNA-bd_sf"/>
</dbReference>
<keyword evidence="3" id="KW-1185">Reference proteome</keyword>
<evidence type="ECO:0000313" key="2">
    <source>
        <dbReference type="EMBL" id="OPC78901.1"/>
    </source>
</evidence>
<evidence type="ECO:0000259" key="1">
    <source>
        <dbReference type="PROSITE" id="PS50995"/>
    </source>
</evidence>
<dbReference type="Gene3D" id="1.10.10.10">
    <property type="entry name" value="Winged helix-like DNA-binding domain superfamily/Winged helix DNA-binding domain"/>
    <property type="match status" value="1"/>
</dbReference>
<protein>
    <submittedName>
        <fullName evidence="2">MarR family transcriptional regulator</fullName>
    </submittedName>
</protein>
<sequence>MADHVDLVLEQWGTQRPDLDASPMAVLARLSRAARLVGTELTRTFAEHGLDASSFDVLATLRRNPPPHRLSPTELMRSSMVTSGAITQRLDRLEARGLVSRSADESDGRSVLVALTDAGRELIDEALPAHIDTEQRLLAALTPKQRAAVADGLRVLLESLGDARG</sequence>
<dbReference type="InterPro" id="IPR036388">
    <property type="entry name" value="WH-like_DNA-bd_sf"/>
</dbReference>
<dbReference type="PANTHER" id="PTHR33164:SF104">
    <property type="entry name" value="TRANSCRIPTIONAL REGULATORY PROTEIN"/>
    <property type="match status" value="1"/>
</dbReference>
<dbReference type="InterPro" id="IPR039422">
    <property type="entry name" value="MarR/SlyA-like"/>
</dbReference>
<comment type="caution">
    <text evidence="2">The sequence shown here is derived from an EMBL/GenBank/DDBJ whole genome shotgun (WGS) entry which is preliminary data.</text>
</comment>
<organism evidence="2 3">
    <name type="scientific">Embleya scabrispora</name>
    <dbReference type="NCBI Taxonomy" id="159449"/>
    <lineage>
        <taxon>Bacteria</taxon>
        <taxon>Bacillati</taxon>
        <taxon>Actinomycetota</taxon>
        <taxon>Actinomycetes</taxon>
        <taxon>Kitasatosporales</taxon>
        <taxon>Streptomycetaceae</taxon>
        <taxon>Embleya</taxon>
    </lineage>
</organism>
<dbReference type="PANTHER" id="PTHR33164">
    <property type="entry name" value="TRANSCRIPTIONAL REGULATOR, MARR FAMILY"/>
    <property type="match status" value="1"/>
</dbReference>
<feature type="domain" description="HTH marR-type" evidence="1">
    <location>
        <begin position="20"/>
        <end position="158"/>
    </location>
</feature>
<dbReference type="SMART" id="SM00347">
    <property type="entry name" value="HTH_MARR"/>
    <property type="match status" value="1"/>
</dbReference>
<dbReference type="GO" id="GO:0006950">
    <property type="term" value="P:response to stress"/>
    <property type="evidence" value="ECO:0007669"/>
    <property type="project" value="TreeGrafter"/>
</dbReference>
<dbReference type="Pfam" id="PF12802">
    <property type="entry name" value="MarR_2"/>
    <property type="match status" value="1"/>
</dbReference>
<evidence type="ECO:0000313" key="3">
    <source>
        <dbReference type="Proteomes" id="UP000190037"/>
    </source>
</evidence>
<dbReference type="PRINTS" id="PR00598">
    <property type="entry name" value="HTHMARR"/>
</dbReference>
<reference evidence="2 3" key="1">
    <citation type="submission" date="2017-03" db="EMBL/GenBank/DDBJ databases">
        <title>Draft genome sequence of Streptomyces scabrisporus NF3, endophyte isolated from Amphipterygium adstringens.</title>
        <authorList>
            <person name="Vazquez M."/>
            <person name="Ceapa C.D."/>
            <person name="Rodriguez Luna D."/>
            <person name="Sanchez Esquivel S."/>
        </authorList>
    </citation>
    <scope>NUCLEOTIDE SEQUENCE [LARGE SCALE GENOMIC DNA]</scope>
    <source>
        <strain evidence="2 3">NF3</strain>
    </source>
</reference>
<dbReference type="EMBL" id="MWQN01000002">
    <property type="protein sequence ID" value="OPC78901.1"/>
    <property type="molecule type" value="Genomic_DNA"/>
</dbReference>
<dbReference type="STRING" id="159449.B4N89_32800"/>
<dbReference type="PROSITE" id="PS50995">
    <property type="entry name" value="HTH_MARR_2"/>
    <property type="match status" value="1"/>
</dbReference>
<dbReference type="InterPro" id="IPR000835">
    <property type="entry name" value="HTH_MarR-typ"/>
</dbReference>
<proteinExistence type="predicted"/>
<dbReference type="AlphaFoldDB" id="A0A1T3NQK6"/>
<dbReference type="OrthoDB" id="3237509at2"/>
<accession>A0A1T3NQK6</accession>
<dbReference type="RefSeq" id="WP_078980103.1">
    <property type="nucleotide sequence ID" value="NZ_MWQN01000002.1"/>
</dbReference>
<dbReference type="SUPFAM" id="SSF46785">
    <property type="entry name" value="Winged helix' DNA-binding domain"/>
    <property type="match status" value="1"/>
</dbReference>
<dbReference type="GO" id="GO:0003700">
    <property type="term" value="F:DNA-binding transcription factor activity"/>
    <property type="evidence" value="ECO:0007669"/>
    <property type="project" value="InterPro"/>
</dbReference>
<dbReference type="Proteomes" id="UP000190037">
    <property type="component" value="Unassembled WGS sequence"/>
</dbReference>
<gene>
    <name evidence="2" type="ORF">B4N89_32800</name>
</gene>